<gene>
    <name evidence="1" type="ORF">JHT90_09690</name>
</gene>
<dbReference type="Proteomes" id="UP000595278">
    <property type="component" value="Chromosome"/>
</dbReference>
<protein>
    <submittedName>
        <fullName evidence="1">Uncharacterized protein</fullName>
    </submittedName>
</protein>
<dbReference type="AlphaFoldDB" id="A0A974RW10"/>
<organism evidence="1 2">
    <name type="scientific">Entomomonas asaccharolytica</name>
    <dbReference type="NCBI Taxonomy" id="2785331"/>
    <lineage>
        <taxon>Bacteria</taxon>
        <taxon>Pseudomonadati</taxon>
        <taxon>Pseudomonadota</taxon>
        <taxon>Gammaproteobacteria</taxon>
        <taxon>Pseudomonadales</taxon>
        <taxon>Pseudomonadaceae</taxon>
        <taxon>Entomomonas</taxon>
    </lineage>
</organism>
<evidence type="ECO:0000313" key="1">
    <source>
        <dbReference type="EMBL" id="QQP84680.1"/>
    </source>
</evidence>
<dbReference type="EMBL" id="CP067393">
    <property type="protein sequence ID" value="QQP84680.1"/>
    <property type="molecule type" value="Genomic_DNA"/>
</dbReference>
<dbReference type="KEGG" id="eaz:JHT90_09690"/>
<proteinExistence type="predicted"/>
<name>A0A974RW10_9GAMM</name>
<evidence type="ECO:0000313" key="2">
    <source>
        <dbReference type="Proteomes" id="UP000595278"/>
    </source>
</evidence>
<reference evidence="1 2" key="1">
    <citation type="submission" date="2021-01" db="EMBL/GenBank/DDBJ databases">
        <title>Entomomonas sp. F2A isolated from a house cricket (Acheta domesticus).</title>
        <authorList>
            <person name="Spergser J."/>
            <person name="Busse H.-J."/>
        </authorList>
    </citation>
    <scope>NUCLEOTIDE SEQUENCE [LARGE SCALE GENOMIC DNA]</scope>
    <source>
        <strain evidence="1 2">F2A</strain>
    </source>
</reference>
<dbReference type="RefSeq" id="WP_201090577.1">
    <property type="nucleotide sequence ID" value="NZ_CP067393.1"/>
</dbReference>
<sequence length="69" mass="8036">MAIYTIQFQIQSNAPIEQLGYQLEVNKTVNDIPRYALHQTPITPLEADYKTQLHRSLELVPTQDQHFIL</sequence>
<keyword evidence="2" id="KW-1185">Reference proteome</keyword>
<accession>A0A974RW10</accession>